<evidence type="ECO:0000313" key="2">
    <source>
        <dbReference type="Proteomes" id="UP001430953"/>
    </source>
</evidence>
<comment type="caution">
    <text evidence="1">The sequence shown here is derived from an EMBL/GenBank/DDBJ whole genome shotgun (WGS) entry which is preliminary data.</text>
</comment>
<dbReference type="EMBL" id="JADYXP020000010">
    <property type="protein sequence ID" value="KAL0116090.1"/>
    <property type="molecule type" value="Genomic_DNA"/>
</dbReference>
<organism evidence="1 2">
    <name type="scientific">Cardiocondyla obscurior</name>
    <dbReference type="NCBI Taxonomy" id="286306"/>
    <lineage>
        <taxon>Eukaryota</taxon>
        <taxon>Metazoa</taxon>
        <taxon>Ecdysozoa</taxon>
        <taxon>Arthropoda</taxon>
        <taxon>Hexapoda</taxon>
        <taxon>Insecta</taxon>
        <taxon>Pterygota</taxon>
        <taxon>Neoptera</taxon>
        <taxon>Endopterygota</taxon>
        <taxon>Hymenoptera</taxon>
        <taxon>Apocrita</taxon>
        <taxon>Aculeata</taxon>
        <taxon>Formicoidea</taxon>
        <taxon>Formicidae</taxon>
        <taxon>Myrmicinae</taxon>
        <taxon>Cardiocondyla</taxon>
    </lineage>
</organism>
<evidence type="ECO:0008006" key="3">
    <source>
        <dbReference type="Google" id="ProtNLM"/>
    </source>
</evidence>
<dbReference type="Proteomes" id="UP001430953">
    <property type="component" value="Unassembled WGS sequence"/>
</dbReference>
<reference evidence="1 2" key="1">
    <citation type="submission" date="2023-03" db="EMBL/GenBank/DDBJ databases">
        <title>High recombination rates correlate with genetic variation in Cardiocondyla obscurior ants.</title>
        <authorList>
            <person name="Errbii M."/>
        </authorList>
    </citation>
    <scope>NUCLEOTIDE SEQUENCE [LARGE SCALE GENOMIC DNA]</scope>
    <source>
        <strain evidence="1">Alpha-2009</strain>
        <tissue evidence="1">Whole body</tissue>
    </source>
</reference>
<accession>A0AAW2FLI8</accession>
<evidence type="ECO:0000313" key="1">
    <source>
        <dbReference type="EMBL" id="KAL0116090.1"/>
    </source>
</evidence>
<sequence length="158" mass="18210">MPTRSLGYKTLDVITSRRLRYDSRALKPSCVGAGHCKQLKIALTFLRLSDRGLEMRYFAARPLRAVESDKFSTSSAPEQPHCFLSSSTTMEMRRAIQSCGLLTPVNLFLHNFVPAPLKTLITRAKPRTKRERERERKGERYHLKYAEMHIDNENKLSL</sequence>
<protein>
    <recommendedName>
        <fullName evidence="3">Ribosomal protein S10</fullName>
    </recommendedName>
</protein>
<name>A0AAW2FLI8_9HYME</name>
<keyword evidence="2" id="KW-1185">Reference proteome</keyword>
<gene>
    <name evidence="1" type="ORF">PUN28_011152</name>
</gene>
<dbReference type="AlphaFoldDB" id="A0AAW2FLI8"/>
<proteinExistence type="predicted"/>